<gene>
    <name evidence="3" type="ORF">Mgra_00004700</name>
</gene>
<sequence length="722" mass="82390">MNMAKLRQILESRRATKMPPLLPPKRSKKDFIGNKKNNNESSISTAIELYLNEINKSIELSNVLSIEFQLERQQYLRLDICNLFENQNETKSFGYCIFSVSELICVRGGKIKRKLINDENGKEIAEALLSCTLRPKTHSIILQFAASNLYKKGINTTTQIYFEIYQINCFKEEINEEQKISNGEGNFLENNESSSTINKNLLIYKSESIKWNSGRIIWKTFTVQSNEICLGKLKFICIQESDFLKLNEPQILGEFTTNFNNLRKGQGYENIYFLSYVGNRNRKKSAGNFELCRFNEVYSPSFLEYIFGGCSINLSFAVDFSRSENNVDEGNIRRYINDVELAIEAFGEPLNEFQNANSYPAFGFGAKIPPQFRESQEFCLNLETDPYCRGISSVISAFKTSFVNVQPLNIAHLSHVIYYVAKLAQNSLCRISPALSTSIEVITDYNLPNYFILVIITRGVFDDLKETVQAIIFASRSPVSIIFVEISNDQKNEEISELERLATAGTRLNFHGRKPERDCTQYVSIPNYCLEENKQNDLKTLIAEKGLATIGQQMCTWMIKNGYQKLPPNNVDIQMRKTSLSTSNLLCPQLQTVQEGISGNAHYSNNLTCNDLENLQNNKGKIIKNSFITTTNPFLNRKITSNSVPVKNSTINAVKQQFRNMELNNFAFSLPSSPHHQNILNNNKSLSKNISTESQNYLSFRSPSRRITKAKTLIQFEKKNNI</sequence>
<dbReference type="EMBL" id="JABEBT010000037">
    <property type="protein sequence ID" value="KAF7635787.1"/>
    <property type="molecule type" value="Genomic_DNA"/>
</dbReference>
<dbReference type="PANTHER" id="PTHR10857:SF131">
    <property type="entry name" value="COPINE C-TERMINAL DOMAIN-CONTAINING PROTEIN"/>
    <property type="match status" value="1"/>
</dbReference>
<feature type="region of interest" description="Disordered" evidence="1">
    <location>
        <begin position="17"/>
        <end position="36"/>
    </location>
</feature>
<dbReference type="InterPro" id="IPR045052">
    <property type="entry name" value="Copine"/>
</dbReference>
<dbReference type="AlphaFoldDB" id="A0A8S9ZRW7"/>
<comment type="caution">
    <text evidence="3">The sequence shown here is derived from an EMBL/GenBank/DDBJ whole genome shotgun (WGS) entry which is preliminary data.</text>
</comment>
<keyword evidence="4" id="KW-1185">Reference proteome</keyword>
<name>A0A8S9ZRW7_9BILA</name>
<proteinExistence type="predicted"/>
<dbReference type="InterPro" id="IPR010734">
    <property type="entry name" value="Copine_C"/>
</dbReference>
<dbReference type="GO" id="GO:0071277">
    <property type="term" value="P:cellular response to calcium ion"/>
    <property type="evidence" value="ECO:0007669"/>
    <property type="project" value="TreeGrafter"/>
</dbReference>
<evidence type="ECO:0000313" key="3">
    <source>
        <dbReference type="EMBL" id="KAF7635787.1"/>
    </source>
</evidence>
<dbReference type="InterPro" id="IPR036465">
    <property type="entry name" value="vWFA_dom_sf"/>
</dbReference>
<accession>A0A8S9ZRW7</accession>
<dbReference type="SUPFAM" id="SSF53300">
    <property type="entry name" value="vWA-like"/>
    <property type="match status" value="1"/>
</dbReference>
<dbReference type="Pfam" id="PF07002">
    <property type="entry name" value="Copine"/>
    <property type="match status" value="1"/>
</dbReference>
<dbReference type="PANTHER" id="PTHR10857">
    <property type="entry name" value="COPINE"/>
    <property type="match status" value="1"/>
</dbReference>
<dbReference type="OrthoDB" id="5855668at2759"/>
<evidence type="ECO:0000313" key="4">
    <source>
        <dbReference type="Proteomes" id="UP000605970"/>
    </source>
</evidence>
<evidence type="ECO:0000259" key="2">
    <source>
        <dbReference type="Pfam" id="PF07002"/>
    </source>
</evidence>
<dbReference type="Proteomes" id="UP000605970">
    <property type="component" value="Unassembled WGS sequence"/>
</dbReference>
<evidence type="ECO:0000256" key="1">
    <source>
        <dbReference type="SAM" id="MobiDB-lite"/>
    </source>
</evidence>
<reference evidence="3" key="1">
    <citation type="journal article" date="2020" name="Ecol. Evol.">
        <title>Genome structure and content of the rice root-knot nematode (Meloidogyne graminicola).</title>
        <authorList>
            <person name="Phan N.T."/>
            <person name="Danchin E.G.J."/>
            <person name="Klopp C."/>
            <person name="Perfus-Barbeoch L."/>
            <person name="Kozlowski D.K."/>
            <person name="Koutsovoulos G.D."/>
            <person name="Lopez-Roques C."/>
            <person name="Bouchez O."/>
            <person name="Zahm M."/>
            <person name="Besnard G."/>
            <person name="Bellafiore S."/>
        </authorList>
    </citation>
    <scope>NUCLEOTIDE SEQUENCE</scope>
    <source>
        <strain evidence="3">VN-18</strain>
    </source>
</reference>
<organism evidence="3 4">
    <name type="scientific">Meloidogyne graminicola</name>
    <dbReference type="NCBI Taxonomy" id="189291"/>
    <lineage>
        <taxon>Eukaryota</taxon>
        <taxon>Metazoa</taxon>
        <taxon>Ecdysozoa</taxon>
        <taxon>Nematoda</taxon>
        <taxon>Chromadorea</taxon>
        <taxon>Rhabditida</taxon>
        <taxon>Tylenchina</taxon>
        <taxon>Tylenchomorpha</taxon>
        <taxon>Tylenchoidea</taxon>
        <taxon>Meloidogynidae</taxon>
        <taxon>Meloidogyninae</taxon>
        <taxon>Meloidogyne</taxon>
    </lineage>
</organism>
<dbReference type="GO" id="GO:0005544">
    <property type="term" value="F:calcium-dependent phospholipid binding"/>
    <property type="evidence" value="ECO:0007669"/>
    <property type="project" value="InterPro"/>
</dbReference>
<dbReference type="GO" id="GO:0005886">
    <property type="term" value="C:plasma membrane"/>
    <property type="evidence" value="ECO:0007669"/>
    <property type="project" value="TreeGrafter"/>
</dbReference>
<protein>
    <submittedName>
        <fullName evidence="3">Copine domain-containing protein</fullName>
    </submittedName>
</protein>
<feature type="domain" description="Copine C-terminal" evidence="2">
    <location>
        <begin position="336"/>
        <end position="563"/>
    </location>
</feature>